<accession>A0A7U2HVL6</accession>
<proteinExistence type="predicted"/>
<reference evidence="2" key="1">
    <citation type="journal article" date="2021" name="BMC Genomics">
        <title>Chromosome-level genome assembly and manually-curated proteome of model necrotroph Parastagonospora nodorum Sn15 reveals a genome-wide trove of candidate effector homologs, and redundancy of virulence-related functions within an accessory chromosome.</title>
        <authorList>
            <person name="Bertazzoni S."/>
            <person name="Jones D.A.B."/>
            <person name="Phan H.T."/>
            <person name="Tan K.-C."/>
            <person name="Hane J.K."/>
        </authorList>
    </citation>
    <scope>NUCLEOTIDE SEQUENCE [LARGE SCALE GENOMIC DNA]</scope>
    <source>
        <strain evidence="2">SN15 / ATCC MYA-4574 / FGSC 10173)</strain>
    </source>
</reference>
<dbReference type="Proteomes" id="UP000663193">
    <property type="component" value="Chromosome 2"/>
</dbReference>
<keyword evidence="2" id="KW-1185">Reference proteome</keyword>
<evidence type="ECO:0000313" key="2">
    <source>
        <dbReference type="Proteomes" id="UP000663193"/>
    </source>
</evidence>
<dbReference type="EMBL" id="CP069024">
    <property type="protein sequence ID" value="QRC92338.1"/>
    <property type="molecule type" value="Genomic_DNA"/>
</dbReference>
<dbReference type="AlphaFoldDB" id="A0A7U2HVL6"/>
<dbReference type="VEuPathDB" id="FungiDB:JI435_402290"/>
<sequence>MKVLYMARVTVLLRGRESACERSWAFWSPVVIRITDAIPKLLYVDNETLLQT</sequence>
<organism evidence="1 2">
    <name type="scientific">Phaeosphaeria nodorum (strain SN15 / ATCC MYA-4574 / FGSC 10173)</name>
    <name type="common">Glume blotch fungus</name>
    <name type="synonym">Parastagonospora nodorum</name>
    <dbReference type="NCBI Taxonomy" id="321614"/>
    <lineage>
        <taxon>Eukaryota</taxon>
        <taxon>Fungi</taxon>
        <taxon>Dikarya</taxon>
        <taxon>Ascomycota</taxon>
        <taxon>Pezizomycotina</taxon>
        <taxon>Dothideomycetes</taxon>
        <taxon>Pleosporomycetidae</taxon>
        <taxon>Pleosporales</taxon>
        <taxon>Pleosporineae</taxon>
        <taxon>Phaeosphaeriaceae</taxon>
        <taxon>Parastagonospora</taxon>
    </lineage>
</organism>
<gene>
    <name evidence="1" type="ORF">JI435_402290</name>
</gene>
<evidence type="ECO:0000313" key="1">
    <source>
        <dbReference type="EMBL" id="QRC92338.1"/>
    </source>
</evidence>
<protein>
    <submittedName>
        <fullName evidence="1">Uncharacterized protein</fullName>
    </submittedName>
</protein>
<name>A0A7U2HVL6_PHANO</name>